<evidence type="ECO:0000313" key="2">
    <source>
        <dbReference type="Proteomes" id="UP000242287"/>
    </source>
</evidence>
<accession>A0A2A9NZD0</accession>
<proteinExistence type="predicted"/>
<evidence type="ECO:0000313" key="1">
    <source>
        <dbReference type="EMBL" id="PFH53981.1"/>
    </source>
</evidence>
<keyword evidence="2" id="KW-1185">Reference proteome</keyword>
<dbReference type="EMBL" id="KZ301971">
    <property type="protein sequence ID" value="PFH53981.1"/>
    <property type="molecule type" value="Genomic_DNA"/>
</dbReference>
<name>A0A2A9NZD0_9AGAR</name>
<gene>
    <name evidence="1" type="ORF">AMATHDRAFT_45016</name>
</gene>
<reference evidence="1 2" key="1">
    <citation type="submission" date="2014-02" db="EMBL/GenBank/DDBJ databases">
        <title>Transposable element dynamics among asymbiotic and ectomycorrhizal Amanita fungi.</title>
        <authorList>
            <consortium name="DOE Joint Genome Institute"/>
            <person name="Hess J."/>
            <person name="Skrede I."/>
            <person name="Wolfe B."/>
            <person name="LaButti K."/>
            <person name="Ohm R.A."/>
            <person name="Grigoriev I.V."/>
            <person name="Pringle A."/>
        </authorList>
    </citation>
    <scope>NUCLEOTIDE SEQUENCE [LARGE SCALE GENOMIC DNA]</scope>
    <source>
        <strain evidence="1 2">SKay4041</strain>
    </source>
</reference>
<dbReference type="AlphaFoldDB" id="A0A2A9NZD0"/>
<dbReference type="OrthoDB" id="2526979at2759"/>
<dbReference type="STRING" id="703135.A0A2A9NZD0"/>
<protein>
    <submittedName>
        <fullName evidence="1">Uncharacterized protein</fullName>
    </submittedName>
</protein>
<sequence>MVHPTYSRKRTLSEQHGITFDLRKTTTTGLTKTTLSDVPYASVPVESAKFTLENVFRDNHSSCDILDTRKPTSIAEADYEHVHTGITSAIQNPSMQLTRTISSPYPGFSSPTEIKPESTLKNDLIEIEGTSRFMKQQFFCSTCNKSGVNFPKCGKCDKAWCSRECRLKTGKRHICLP</sequence>
<dbReference type="Proteomes" id="UP000242287">
    <property type="component" value="Unassembled WGS sequence"/>
</dbReference>
<organism evidence="1 2">
    <name type="scientific">Amanita thiersii Skay4041</name>
    <dbReference type="NCBI Taxonomy" id="703135"/>
    <lineage>
        <taxon>Eukaryota</taxon>
        <taxon>Fungi</taxon>
        <taxon>Dikarya</taxon>
        <taxon>Basidiomycota</taxon>
        <taxon>Agaricomycotina</taxon>
        <taxon>Agaricomycetes</taxon>
        <taxon>Agaricomycetidae</taxon>
        <taxon>Agaricales</taxon>
        <taxon>Pluteineae</taxon>
        <taxon>Amanitaceae</taxon>
        <taxon>Amanita</taxon>
    </lineage>
</organism>